<dbReference type="OrthoDB" id="432881at2759"/>
<dbReference type="Pfam" id="PF03188">
    <property type="entry name" value="Cytochrom_B561"/>
    <property type="match status" value="1"/>
</dbReference>
<dbReference type="InterPro" id="IPR006593">
    <property type="entry name" value="Cyt_b561/ferric_Rdtase_TM"/>
</dbReference>
<feature type="transmembrane region" description="Helical" evidence="13">
    <location>
        <begin position="79"/>
        <end position="106"/>
    </location>
</feature>
<keyword evidence="9" id="KW-0408">Iron</keyword>
<comment type="cofactor">
    <cofactor evidence="1">
        <name>heme b</name>
        <dbReference type="ChEBI" id="CHEBI:60344"/>
    </cofactor>
</comment>
<protein>
    <recommendedName>
        <fullName evidence="11">ascorbate ferrireductase (transmembrane)</fullName>
        <ecNumber evidence="11">7.2.1.3</ecNumber>
    </recommendedName>
</protein>
<evidence type="ECO:0000256" key="9">
    <source>
        <dbReference type="ARBA" id="ARBA00023004"/>
    </source>
</evidence>
<feature type="transmembrane region" description="Helical" evidence="13">
    <location>
        <begin position="54"/>
        <end position="73"/>
    </location>
</feature>
<gene>
    <name evidence="15" type="ORF">MHI_LOCUS868296</name>
</gene>
<evidence type="ECO:0000256" key="13">
    <source>
        <dbReference type="SAM" id="Phobius"/>
    </source>
</evidence>
<evidence type="ECO:0000256" key="5">
    <source>
        <dbReference type="ARBA" id="ARBA00022692"/>
    </source>
</evidence>
<sequence>YFESMGEKGAIAMSSQPGQRKVDVENPQLGSSNSWANSEVSVTKRNICVTIVDLVNHILIVSLTLFTLCYYTLGPSVSQIHATLCTLGYILMMSEAIVVFAGDGVLTNFLTHRAKKHLHWVLQTLGLVLVIAGVVHMYLAKDSNPRSHHFKSYHAILGITSLVVMVFLTVAGYPVFVAAKLRQVVRPVVIKFGHNFLGISCFVIGMASQCLGYEMYRSMNTPSVNVTMICIIVCVAITLLSVRKALPSLVQQSVKLFR</sequence>
<feature type="region of interest" description="Disordered" evidence="12">
    <location>
        <begin position="1"/>
        <end position="30"/>
    </location>
</feature>
<keyword evidence="6" id="KW-0479">Metal-binding</keyword>
<keyword evidence="7" id="KW-0249">Electron transport</keyword>
<dbReference type="Gene3D" id="1.20.120.1770">
    <property type="match status" value="1"/>
</dbReference>
<evidence type="ECO:0000256" key="10">
    <source>
        <dbReference type="ARBA" id="ARBA00023136"/>
    </source>
</evidence>
<evidence type="ECO:0000256" key="4">
    <source>
        <dbReference type="ARBA" id="ARBA00022617"/>
    </source>
</evidence>
<keyword evidence="16" id="KW-1185">Reference proteome</keyword>
<comment type="subcellular location">
    <subcellularLocation>
        <location evidence="2">Membrane</location>
        <topology evidence="2">Multi-pass membrane protein</topology>
    </subcellularLocation>
</comment>
<evidence type="ECO:0000256" key="6">
    <source>
        <dbReference type="ARBA" id="ARBA00022723"/>
    </source>
</evidence>
<feature type="non-terminal residue" evidence="15">
    <location>
        <position position="1"/>
    </location>
</feature>
<dbReference type="PANTHER" id="PTHR15422:SF43">
    <property type="entry name" value="ASCORBATE FERRIREDUCTASE (TRANSMEMBRANE)"/>
    <property type="match status" value="1"/>
</dbReference>
<dbReference type="Proteomes" id="UP000752696">
    <property type="component" value="Unassembled WGS sequence"/>
</dbReference>
<dbReference type="SMART" id="SM00665">
    <property type="entry name" value="B561"/>
    <property type="match status" value="1"/>
</dbReference>
<evidence type="ECO:0000256" key="12">
    <source>
        <dbReference type="SAM" id="MobiDB-lite"/>
    </source>
</evidence>
<dbReference type="AlphaFoldDB" id="A0A6V7HKI8"/>
<evidence type="ECO:0000256" key="2">
    <source>
        <dbReference type="ARBA" id="ARBA00004141"/>
    </source>
</evidence>
<accession>A0A6V7HKI8</accession>
<feature type="transmembrane region" description="Helical" evidence="13">
    <location>
        <begin position="152"/>
        <end position="176"/>
    </location>
</feature>
<dbReference type="GO" id="GO:0046872">
    <property type="term" value="F:metal ion binding"/>
    <property type="evidence" value="ECO:0007669"/>
    <property type="project" value="UniProtKB-KW"/>
</dbReference>
<comment type="caution">
    <text evidence="15">The sequence shown here is derived from an EMBL/GenBank/DDBJ whole genome shotgun (WGS) entry which is preliminary data.</text>
</comment>
<dbReference type="GO" id="GO:0140571">
    <property type="term" value="F:transmembrane ascorbate ferrireductase activity"/>
    <property type="evidence" value="ECO:0007669"/>
    <property type="project" value="UniProtKB-EC"/>
</dbReference>
<evidence type="ECO:0000259" key="14">
    <source>
        <dbReference type="PROSITE" id="PS50939"/>
    </source>
</evidence>
<dbReference type="EC" id="7.2.1.3" evidence="11"/>
<evidence type="ECO:0000313" key="15">
    <source>
        <dbReference type="EMBL" id="CAD1479559.1"/>
    </source>
</evidence>
<name>A0A6V7HKI8_9HYME</name>
<organism evidence="15 16">
    <name type="scientific">Heterotrigona itama</name>
    <dbReference type="NCBI Taxonomy" id="395501"/>
    <lineage>
        <taxon>Eukaryota</taxon>
        <taxon>Metazoa</taxon>
        <taxon>Ecdysozoa</taxon>
        <taxon>Arthropoda</taxon>
        <taxon>Hexapoda</taxon>
        <taxon>Insecta</taxon>
        <taxon>Pterygota</taxon>
        <taxon>Neoptera</taxon>
        <taxon>Endopterygota</taxon>
        <taxon>Hymenoptera</taxon>
        <taxon>Apocrita</taxon>
        <taxon>Aculeata</taxon>
        <taxon>Apoidea</taxon>
        <taxon>Anthophila</taxon>
        <taxon>Apidae</taxon>
        <taxon>Heterotrigona</taxon>
    </lineage>
</organism>
<evidence type="ECO:0000256" key="8">
    <source>
        <dbReference type="ARBA" id="ARBA00022989"/>
    </source>
</evidence>
<evidence type="ECO:0000256" key="7">
    <source>
        <dbReference type="ARBA" id="ARBA00022982"/>
    </source>
</evidence>
<feature type="transmembrane region" description="Helical" evidence="13">
    <location>
        <begin position="118"/>
        <end position="140"/>
    </location>
</feature>
<dbReference type="InterPro" id="IPR045150">
    <property type="entry name" value="CYB561D1/2"/>
</dbReference>
<keyword evidence="8 13" id="KW-1133">Transmembrane helix</keyword>
<keyword evidence="10 13" id="KW-0472">Membrane</keyword>
<dbReference type="GO" id="GO:0140575">
    <property type="term" value="F:transmembrane monodehydroascorbate reductase activity"/>
    <property type="evidence" value="ECO:0007669"/>
    <property type="project" value="InterPro"/>
</dbReference>
<dbReference type="PANTHER" id="PTHR15422">
    <property type="entry name" value="OS05G0565100 PROTEIN"/>
    <property type="match status" value="1"/>
</dbReference>
<reference evidence="15" key="1">
    <citation type="submission" date="2020-07" db="EMBL/GenBank/DDBJ databases">
        <authorList>
            <person name="Nazaruddin N."/>
        </authorList>
    </citation>
    <scope>NUCLEOTIDE SEQUENCE</scope>
</reference>
<dbReference type="PROSITE" id="PS50939">
    <property type="entry name" value="CYTOCHROME_B561"/>
    <property type="match status" value="1"/>
</dbReference>
<evidence type="ECO:0000256" key="3">
    <source>
        <dbReference type="ARBA" id="ARBA00022448"/>
    </source>
</evidence>
<keyword evidence="5 13" id="KW-0812">Transmembrane</keyword>
<proteinExistence type="predicted"/>
<keyword evidence="3" id="KW-0813">Transport</keyword>
<dbReference type="GO" id="GO:0016020">
    <property type="term" value="C:membrane"/>
    <property type="evidence" value="ECO:0007669"/>
    <property type="project" value="UniProtKB-SubCell"/>
</dbReference>
<feature type="transmembrane region" description="Helical" evidence="13">
    <location>
        <begin position="222"/>
        <end position="242"/>
    </location>
</feature>
<feature type="domain" description="Cytochrome b561" evidence="14">
    <location>
        <begin position="51"/>
        <end position="249"/>
    </location>
</feature>
<evidence type="ECO:0000256" key="11">
    <source>
        <dbReference type="ARBA" id="ARBA00024225"/>
    </source>
</evidence>
<evidence type="ECO:0000313" key="16">
    <source>
        <dbReference type="Proteomes" id="UP000752696"/>
    </source>
</evidence>
<keyword evidence="4" id="KW-0349">Heme</keyword>
<evidence type="ECO:0000256" key="1">
    <source>
        <dbReference type="ARBA" id="ARBA00001970"/>
    </source>
</evidence>
<dbReference type="EMBL" id="CAJDYZ010011486">
    <property type="protein sequence ID" value="CAD1479559.1"/>
    <property type="molecule type" value="Genomic_DNA"/>
</dbReference>